<name>A0A9W6EUV7_9FLAO</name>
<evidence type="ECO:0000259" key="2">
    <source>
        <dbReference type="SMART" id="SM00245"/>
    </source>
</evidence>
<dbReference type="Proteomes" id="UP001143545">
    <property type="component" value="Unassembled WGS sequence"/>
</dbReference>
<comment type="caution">
    <text evidence="3">The sequence shown here is derived from an EMBL/GenBank/DDBJ whole genome shotgun (WGS) entry which is preliminary data.</text>
</comment>
<dbReference type="CDD" id="cd07563">
    <property type="entry name" value="Peptidase_S41_IRBP"/>
    <property type="match status" value="1"/>
</dbReference>
<dbReference type="PANTHER" id="PTHR11261">
    <property type="entry name" value="INTERPHOTORECEPTOR RETINOID-BINDING PROTEIN"/>
    <property type="match status" value="1"/>
</dbReference>
<proteinExistence type="predicted"/>
<dbReference type="InterPro" id="IPR005151">
    <property type="entry name" value="Tail-specific_protease"/>
</dbReference>
<dbReference type="PANTHER" id="PTHR11261:SF3">
    <property type="entry name" value="RETINOL-BINDING PROTEIN 3"/>
    <property type="match status" value="1"/>
</dbReference>
<evidence type="ECO:0000256" key="1">
    <source>
        <dbReference type="SAM" id="Coils"/>
    </source>
</evidence>
<dbReference type="AlphaFoldDB" id="A0A9W6EUV7"/>
<dbReference type="EMBL" id="BRVP01000029">
    <property type="protein sequence ID" value="GLB53975.1"/>
    <property type="molecule type" value="Genomic_DNA"/>
</dbReference>
<dbReference type="SMART" id="SM00245">
    <property type="entry name" value="TSPc"/>
    <property type="match status" value="1"/>
</dbReference>
<dbReference type="Gene3D" id="3.30.750.44">
    <property type="match status" value="1"/>
</dbReference>
<sequence>MKTSIYLILLITTLNINAQTHNNRSAQLKEIADKIEAYYIFENIGKELSQKLNIEIKNKTFDKFTNQEFADSLSSYLAKNGNDLHFNVLYRPIEKKEEINEKELLKQYDAINKQWNYGFEKILRLDGNIGYIQYTGFPPANKSAIQTLNATMDFVSNTNALILDLRDNNGGDGEMVKQFLSYFFTKKTKISESYTRFNNKTNISYTNKKVGGKKYLNKPIYILVNNRTISAAEALAYELQKNKGAIIIGEKTYGAANPVKAFYIDNLFHLFVPISEVKNAITQSNWEHKGVDLDVKIKSEKALNMAHGLALEKLLNNKAKMELTEKEVQEKIRGLKIELEK</sequence>
<gene>
    <name evidence="3" type="ORF">NBRC110019_30160</name>
</gene>
<evidence type="ECO:0000313" key="3">
    <source>
        <dbReference type="EMBL" id="GLB53975.1"/>
    </source>
</evidence>
<accession>A0A9W6EUV7</accession>
<feature type="domain" description="Tail specific protease" evidence="2">
    <location>
        <begin position="98"/>
        <end position="298"/>
    </location>
</feature>
<dbReference type="GO" id="GO:0008236">
    <property type="term" value="F:serine-type peptidase activity"/>
    <property type="evidence" value="ECO:0007669"/>
    <property type="project" value="InterPro"/>
</dbReference>
<dbReference type="InterPro" id="IPR029045">
    <property type="entry name" value="ClpP/crotonase-like_dom_sf"/>
</dbReference>
<keyword evidence="1" id="KW-0175">Coiled coil</keyword>
<dbReference type="Gene3D" id="3.90.226.10">
    <property type="entry name" value="2-enoyl-CoA Hydratase, Chain A, domain 1"/>
    <property type="match status" value="1"/>
</dbReference>
<reference evidence="3" key="1">
    <citation type="submission" date="2022-07" db="EMBL/GenBank/DDBJ databases">
        <title>Taxonomy of Novel Oxalotrophic and Methylotrophic Bacteria.</title>
        <authorList>
            <person name="Sahin N."/>
            <person name="Tani A."/>
        </authorList>
    </citation>
    <scope>NUCLEOTIDE SEQUENCE</scope>
    <source>
        <strain evidence="3">AM327</strain>
    </source>
</reference>
<dbReference type="GO" id="GO:0006508">
    <property type="term" value="P:proteolysis"/>
    <property type="evidence" value="ECO:0007669"/>
    <property type="project" value="InterPro"/>
</dbReference>
<keyword evidence="4" id="KW-1185">Reference proteome</keyword>
<feature type="coiled-coil region" evidence="1">
    <location>
        <begin position="311"/>
        <end position="338"/>
    </location>
</feature>
<evidence type="ECO:0000313" key="4">
    <source>
        <dbReference type="Proteomes" id="UP001143545"/>
    </source>
</evidence>
<protein>
    <submittedName>
        <fullName evidence="3">Interphotoreceptor retinoid-binding protein</fullName>
    </submittedName>
</protein>
<dbReference type="SUPFAM" id="SSF52096">
    <property type="entry name" value="ClpP/crotonase"/>
    <property type="match status" value="1"/>
</dbReference>
<organism evidence="3 4">
    <name type="scientific">Neptunitalea chrysea</name>
    <dbReference type="NCBI Taxonomy" id="1647581"/>
    <lineage>
        <taxon>Bacteria</taxon>
        <taxon>Pseudomonadati</taxon>
        <taxon>Bacteroidota</taxon>
        <taxon>Flavobacteriia</taxon>
        <taxon>Flavobacteriales</taxon>
        <taxon>Flavobacteriaceae</taxon>
        <taxon>Neptunitalea</taxon>
    </lineage>
</organism>
<dbReference type="Pfam" id="PF03572">
    <property type="entry name" value="Peptidase_S41"/>
    <property type="match status" value="1"/>
</dbReference>
<dbReference type="RefSeq" id="WP_281756310.1">
    <property type="nucleotide sequence ID" value="NZ_BRVP01000029.1"/>
</dbReference>